<dbReference type="PANTHER" id="PTHR45138:SF9">
    <property type="entry name" value="DIGUANYLATE CYCLASE DGCM-RELATED"/>
    <property type="match status" value="1"/>
</dbReference>
<proteinExistence type="predicted"/>
<organism evidence="4 5">
    <name type="scientific">Aeromonas simiae</name>
    <dbReference type="NCBI Taxonomy" id="218936"/>
    <lineage>
        <taxon>Bacteria</taxon>
        <taxon>Pseudomonadati</taxon>
        <taxon>Pseudomonadota</taxon>
        <taxon>Gammaproteobacteria</taxon>
        <taxon>Aeromonadales</taxon>
        <taxon>Aeromonadaceae</taxon>
        <taxon>Aeromonas</taxon>
    </lineage>
</organism>
<dbReference type="KEGG" id="asim:FE240_08735"/>
<dbReference type="GO" id="GO:0005886">
    <property type="term" value="C:plasma membrane"/>
    <property type="evidence" value="ECO:0007669"/>
    <property type="project" value="TreeGrafter"/>
</dbReference>
<dbReference type="EC" id="2.7.7.65" evidence="1"/>
<dbReference type="InterPro" id="IPR000160">
    <property type="entry name" value="GGDEF_dom"/>
</dbReference>
<evidence type="ECO:0000256" key="2">
    <source>
        <dbReference type="ARBA" id="ARBA00034247"/>
    </source>
</evidence>
<dbReference type="SUPFAM" id="SSF55073">
    <property type="entry name" value="Nucleotide cyclase"/>
    <property type="match status" value="1"/>
</dbReference>
<protein>
    <recommendedName>
        <fullName evidence="1">diguanylate cyclase</fullName>
        <ecNumber evidence="1">2.7.7.65</ecNumber>
    </recommendedName>
</protein>
<gene>
    <name evidence="4" type="ORF">FE240_08735</name>
</gene>
<dbReference type="InterPro" id="IPR050469">
    <property type="entry name" value="Diguanylate_Cyclase"/>
</dbReference>
<evidence type="ECO:0000313" key="4">
    <source>
        <dbReference type="EMBL" id="QFI54770.1"/>
    </source>
</evidence>
<evidence type="ECO:0000256" key="1">
    <source>
        <dbReference type="ARBA" id="ARBA00012528"/>
    </source>
</evidence>
<dbReference type="PANTHER" id="PTHR45138">
    <property type="entry name" value="REGULATORY COMPONENTS OF SENSORY TRANSDUCTION SYSTEM"/>
    <property type="match status" value="1"/>
</dbReference>
<evidence type="ECO:0000259" key="3">
    <source>
        <dbReference type="PROSITE" id="PS50887"/>
    </source>
</evidence>
<dbReference type="AlphaFoldDB" id="A0A5J6WVF6"/>
<dbReference type="NCBIfam" id="TIGR00254">
    <property type="entry name" value="GGDEF"/>
    <property type="match status" value="1"/>
</dbReference>
<dbReference type="PROSITE" id="PS50887">
    <property type="entry name" value="GGDEF"/>
    <property type="match status" value="1"/>
</dbReference>
<dbReference type="Pfam" id="PF00990">
    <property type="entry name" value="GGDEF"/>
    <property type="match status" value="1"/>
</dbReference>
<dbReference type="InterPro" id="IPR029787">
    <property type="entry name" value="Nucleotide_cyclase"/>
</dbReference>
<name>A0A5J6WVF6_9GAMM</name>
<dbReference type="Proteomes" id="UP000594034">
    <property type="component" value="Chromosome"/>
</dbReference>
<reference evidence="4 5" key="1">
    <citation type="submission" date="2019-05" db="EMBL/GenBank/DDBJ databases">
        <title>OXA-830, a novel chromosomally encoded expanded-spectrum class D beta-lactamase in Aeromonas simiae.</title>
        <authorList>
            <person name="Zhou W."/>
            <person name="Chen Q."/>
        </authorList>
    </citation>
    <scope>NUCLEOTIDE SEQUENCE [LARGE SCALE GENOMIC DNA]</scope>
    <source>
        <strain evidence="4 5">A6</strain>
    </source>
</reference>
<dbReference type="InterPro" id="IPR043128">
    <property type="entry name" value="Rev_trsase/Diguanyl_cyclase"/>
</dbReference>
<evidence type="ECO:0000313" key="5">
    <source>
        <dbReference type="Proteomes" id="UP000594034"/>
    </source>
</evidence>
<keyword evidence="5" id="KW-1185">Reference proteome</keyword>
<dbReference type="Gene3D" id="3.30.70.270">
    <property type="match status" value="1"/>
</dbReference>
<dbReference type="RefSeq" id="WP_193004193.1">
    <property type="nucleotide sequence ID" value="NZ_CP040449.1"/>
</dbReference>
<comment type="catalytic activity">
    <reaction evidence="2">
        <text>2 GTP = 3',3'-c-di-GMP + 2 diphosphate</text>
        <dbReference type="Rhea" id="RHEA:24898"/>
        <dbReference type="ChEBI" id="CHEBI:33019"/>
        <dbReference type="ChEBI" id="CHEBI:37565"/>
        <dbReference type="ChEBI" id="CHEBI:58805"/>
        <dbReference type="EC" id="2.7.7.65"/>
    </reaction>
</comment>
<dbReference type="CDD" id="cd01949">
    <property type="entry name" value="GGDEF"/>
    <property type="match status" value="1"/>
</dbReference>
<dbReference type="GO" id="GO:1902201">
    <property type="term" value="P:negative regulation of bacterial-type flagellum-dependent cell motility"/>
    <property type="evidence" value="ECO:0007669"/>
    <property type="project" value="TreeGrafter"/>
</dbReference>
<sequence length="371" mass="42460">MHRRQDLLLGAIVTLFLASSITSLWLERRHEQLVDNVYRNAQWNVTQMLLRSQRLLFELRLFKLGALSFDEVARSYDILWNQLDVFLVGQETADMRQRYGMGERLQALFVEIKGLEPMMESATRLQQPALAGHLARLQPLVEEVNRVGSRILSSHEQERSVSDIRENLRWLQWCQFILLLAGSLLVLALIRANIGNRRLARLDPLTRLGNRRALHERLAEHGGEPCALVVLDLKRFKQVNDLMGYQVGDRLLCQVAGMLAQRYGEHAFRLGGDEFAVLLVQTSPPLLEAQCEQLGQLISFDFACREGVFRVECRLGIAFLHRDHATLLDEAILALNRAKLGDLGERVHYHPALHEELRTRLDEGTGTDRVH</sequence>
<dbReference type="GO" id="GO:0052621">
    <property type="term" value="F:diguanylate cyclase activity"/>
    <property type="evidence" value="ECO:0007669"/>
    <property type="project" value="UniProtKB-EC"/>
</dbReference>
<dbReference type="GO" id="GO:0043709">
    <property type="term" value="P:cell adhesion involved in single-species biofilm formation"/>
    <property type="evidence" value="ECO:0007669"/>
    <property type="project" value="TreeGrafter"/>
</dbReference>
<accession>A0A5J6WVF6</accession>
<dbReference type="EMBL" id="CP040449">
    <property type="protein sequence ID" value="QFI54770.1"/>
    <property type="molecule type" value="Genomic_DNA"/>
</dbReference>
<dbReference type="SMART" id="SM00267">
    <property type="entry name" value="GGDEF"/>
    <property type="match status" value="1"/>
</dbReference>
<feature type="domain" description="GGDEF" evidence="3">
    <location>
        <begin position="224"/>
        <end position="351"/>
    </location>
</feature>